<dbReference type="Proteomes" id="UP000014978">
    <property type="component" value="Unassembled WGS sequence"/>
</dbReference>
<dbReference type="OMA" id="EPCISCA"/>
<dbReference type="STRING" id="1358809.S7XLJ1"/>
<organism evidence="1 2">
    <name type="scientific">Spraguea lophii (strain 42_110)</name>
    <name type="common">Microsporidian parasite</name>
    <dbReference type="NCBI Taxonomy" id="1358809"/>
    <lineage>
        <taxon>Eukaryota</taxon>
        <taxon>Fungi</taxon>
        <taxon>Fungi incertae sedis</taxon>
        <taxon>Microsporidia</taxon>
        <taxon>Spragueidae</taxon>
        <taxon>Spraguea</taxon>
    </lineage>
</organism>
<keyword evidence="2" id="KW-1185">Reference proteome</keyword>
<name>S7XLJ1_SPRLO</name>
<dbReference type="GO" id="GO:0006139">
    <property type="term" value="P:nucleobase-containing compound metabolic process"/>
    <property type="evidence" value="ECO:0007669"/>
    <property type="project" value="UniProtKB-ARBA"/>
</dbReference>
<reference evidence="2" key="1">
    <citation type="journal article" date="2013" name="PLoS Genet.">
        <title>The genome of Spraguea lophii and the basis of host-microsporidian interactions.</title>
        <authorList>
            <person name="Campbell S.E."/>
            <person name="Williams T.A."/>
            <person name="Yousuf A."/>
            <person name="Soanes D.M."/>
            <person name="Paszkiewicz K.H."/>
            <person name="Williams B.A.P."/>
        </authorList>
    </citation>
    <scope>NUCLEOTIDE SEQUENCE [LARGE SCALE GENOMIC DNA]</scope>
    <source>
        <strain evidence="2">42_110</strain>
    </source>
</reference>
<accession>S7XLJ1</accession>
<dbReference type="Gene3D" id="3.40.140.10">
    <property type="entry name" value="Cytidine Deaminase, domain 2"/>
    <property type="match status" value="1"/>
</dbReference>
<comment type="caution">
    <text evidence="1">The sequence shown here is derived from an EMBL/GenBank/DDBJ whole genome shotgun (WGS) entry which is preliminary data.</text>
</comment>
<dbReference type="InterPro" id="IPR016193">
    <property type="entry name" value="Cytidine_deaminase-like"/>
</dbReference>
<dbReference type="FunCoup" id="S7XLJ1">
    <property type="interactions" value="111"/>
</dbReference>
<dbReference type="InParanoid" id="S7XLJ1"/>
<dbReference type="AlphaFoldDB" id="S7XLJ1"/>
<sequence>MEFKDYFSRIKYHEEEKPIQKQKAIILLQHKSNASIFIKLLSYKFPLPQHLKRVKIYDNEKIYILITTLENQNITEIEKELIEIYKKCANDVFYEESKECKLDIQIIDIPITQPYTKKQFLESNEIWPTNFYPRKEEIIDKEYVINTFKNILSDIYSFKKNFNLFDIQLPKNKNKIEKYLHCSGFGVLFNYKDFKEGKKYKIYKDSKFITEHSIFKAIRDYSYNTEEYLCTDMDIFLVKEPCISCAMALIHGRIKRVFYLLDSDIKIFSKHKLQYRKELNHKYTVYKLNNEK</sequence>
<dbReference type="GO" id="GO:0003824">
    <property type="term" value="F:catalytic activity"/>
    <property type="evidence" value="ECO:0007669"/>
    <property type="project" value="InterPro"/>
</dbReference>
<dbReference type="OrthoDB" id="3180714at2759"/>
<evidence type="ECO:0000313" key="2">
    <source>
        <dbReference type="Proteomes" id="UP000014978"/>
    </source>
</evidence>
<dbReference type="HOGENOM" id="CLU_085162_0_0_1"/>
<dbReference type="VEuPathDB" id="MicrosporidiaDB:SLOPH_1404"/>
<protein>
    <submittedName>
        <fullName evidence="1">Nucleoside deaminase</fullName>
    </submittedName>
</protein>
<gene>
    <name evidence="1" type="ORF">SLOPH_1404</name>
</gene>
<dbReference type="SUPFAM" id="SSF53927">
    <property type="entry name" value="Cytidine deaminase-like"/>
    <property type="match status" value="1"/>
</dbReference>
<dbReference type="EMBL" id="ATCN01000065">
    <property type="protein sequence ID" value="EPR79949.1"/>
    <property type="molecule type" value="Genomic_DNA"/>
</dbReference>
<evidence type="ECO:0000313" key="1">
    <source>
        <dbReference type="EMBL" id="EPR79949.1"/>
    </source>
</evidence>
<proteinExistence type="predicted"/>